<evidence type="ECO:0000259" key="3">
    <source>
        <dbReference type="PROSITE" id="PS50924"/>
    </source>
</evidence>
<keyword evidence="2" id="KW-0472">Membrane</keyword>
<dbReference type="Pfam" id="PF03707">
    <property type="entry name" value="MHYT"/>
    <property type="match status" value="2"/>
</dbReference>
<feature type="region of interest" description="Disordered" evidence="1">
    <location>
        <begin position="355"/>
        <end position="377"/>
    </location>
</feature>
<dbReference type="PANTHER" id="PTHR35152">
    <property type="entry name" value="DOMAIN SIGNALLING PROTEIN, PUTATIVE (AFU_ORTHOLOGUE AFUA_5G11310)-RELATED"/>
    <property type="match status" value="1"/>
</dbReference>
<keyword evidence="2" id="KW-1133">Transmembrane helix</keyword>
<dbReference type="PROSITE" id="PS50924">
    <property type="entry name" value="MHYT"/>
    <property type="match status" value="1"/>
</dbReference>
<keyword evidence="2" id="KW-0812">Transmembrane</keyword>
<proteinExistence type="predicted"/>
<evidence type="ECO:0000313" key="5">
    <source>
        <dbReference type="Proteomes" id="UP001168146"/>
    </source>
</evidence>
<reference evidence="4" key="1">
    <citation type="submission" date="2021-12" db="EMBL/GenBank/DDBJ databases">
        <title>Black yeast isolated from Biological Soil Crust.</title>
        <authorList>
            <person name="Kurbessoian T."/>
        </authorList>
    </citation>
    <scope>NUCLEOTIDE SEQUENCE</scope>
    <source>
        <strain evidence="4">CCFEE 5208</strain>
    </source>
</reference>
<feature type="transmembrane region" description="Helical" evidence="2">
    <location>
        <begin position="139"/>
        <end position="159"/>
    </location>
</feature>
<sequence>MSSSSVYGEGDLVLSHFNPGIVAASYLASLCGCLLTIELLHRRGTALGNLRSCSLVHFSHADSLVRLETLGCATAMGLVGIWCMHFIGNRAIVLANGDSRMQLVYNSGYTTLSVFLPIIGLTLAFSAAEYPSKSKILHWCALICTGTFAGLSVVGMHYIGNFGISNYTLQYVPRFLAASIVIAVGDCLLVLILFYTLRERWISSWWKRLLCAALLAGGVSAMHFTASTKCQYYLRGYNGSGAIRARNTQVAVAGALSGLAGVTVIGVLFFTRHRRQILKTRSKKVMLACAMFDPDGRILVTTEGVLPAREITDKYQHRTFSEDFDTAHPVFQWIFRVTRYWPSVSDQIPHMKSHLAAHNADSDEDSKPVSSASSAQYDPETYSDYSIIFRERFCCAAATLAAAMNLPTERIGMLYDKIIDTGTLRVEEKSSKWSAAADDAMEVESGKSFKLFGRGQLMFLTKQLNSDDADRLLNAGYRFASVQQIGRNVAETMQIPLPALEHHITDLRKYVHNLAELEKPGTWLSFFGLIPRPNSKGFDVGVKKEDQDQLPDAQFLASAPEPWQAEFLQRMDGLRTRSAMAFLENRNNTDMLRDPRQQYFASTVLHAMTQLSQQVPADWYREARFCARPVFAHYGHSNRNRGAVTWLYSFCVIADMHTSLEACHGVARSPLTFFSARQRCYKGSPDHAILVRDIHQEFGPLLARRMVSGNKPPRDRSRRISLHRSKTPKKVPQALPSSTPHLSGSRRSSSLGHSDCTSVHELVDYPGKMGDVTVEERSGGSQIALEQQQQQQQQQQRENNVWGGILVNSETVIKSDSKSDYSLASKQLGLGVNVAVGTARQEDTFVDVLMEVTRTRFMPAKIGY</sequence>
<dbReference type="AlphaFoldDB" id="A0AAN6J5U7"/>
<evidence type="ECO:0000256" key="1">
    <source>
        <dbReference type="SAM" id="MobiDB-lite"/>
    </source>
</evidence>
<feature type="compositionally biased region" description="Basic residues" evidence="1">
    <location>
        <begin position="716"/>
        <end position="729"/>
    </location>
</feature>
<feature type="transmembrane region" description="Helical" evidence="2">
    <location>
        <begin position="20"/>
        <end position="41"/>
    </location>
</feature>
<evidence type="ECO:0000313" key="4">
    <source>
        <dbReference type="EMBL" id="KAK0317283.1"/>
    </source>
</evidence>
<feature type="transmembrane region" description="Helical" evidence="2">
    <location>
        <begin position="248"/>
        <end position="271"/>
    </location>
</feature>
<dbReference type="Proteomes" id="UP001168146">
    <property type="component" value="Unassembled WGS sequence"/>
</dbReference>
<gene>
    <name evidence="4" type="ORF">LTR82_011605</name>
</gene>
<accession>A0AAN6J5U7</accession>
<dbReference type="PANTHER" id="PTHR35152:SF1">
    <property type="entry name" value="DOMAIN SIGNALLING PROTEIN, PUTATIVE (AFU_ORTHOLOGUE AFUA_5G11310)-RELATED"/>
    <property type="match status" value="1"/>
</dbReference>
<feature type="transmembrane region" description="Helical" evidence="2">
    <location>
        <begin position="67"/>
        <end position="87"/>
    </location>
</feature>
<organism evidence="4 5">
    <name type="scientific">Friedmanniomyces endolithicus</name>
    <dbReference type="NCBI Taxonomy" id="329885"/>
    <lineage>
        <taxon>Eukaryota</taxon>
        <taxon>Fungi</taxon>
        <taxon>Dikarya</taxon>
        <taxon>Ascomycota</taxon>
        <taxon>Pezizomycotina</taxon>
        <taxon>Dothideomycetes</taxon>
        <taxon>Dothideomycetidae</taxon>
        <taxon>Mycosphaerellales</taxon>
        <taxon>Teratosphaeriaceae</taxon>
        <taxon>Friedmanniomyces</taxon>
    </lineage>
</organism>
<feature type="compositionally biased region" description="Low complexity" evidence="1">
    <location>
        <begin position="737"/>
        <end position="754"/>
    </location>
</feature>
<feature type="region of interest" description="Disordered" evidence="1">
    <location>
        <begin position="706"/>
        <end position="755"/>
    </location>
</feature>
<feature type="transmembrane region" description="Helical" evidence="2">
    <location>
        <begin position="209"/>
        <end position="228"/>
    </location>
</feature>
<feature type="transmembrane region" description="Helical" evidence="2">
    <location>
        <begin position="107"/>
        <end position="127"/>
    </location>
</feature>
<dbReference type="InterPro" id="IPR005330">
    <property type="entry name" value="MHYT_dom"/>
</dbReference>
<evidence type="ECO:0000256" key="2">
    <source>
        <dbReference type="SAM" id="Phobius"/>
    </source>
</evidence>
<protein>
    <recommendedName>
        <fullName evidence="3">MHYT domain-containing protein</fullName>
    </recommendedName>
</protein>
<feature type="transmembrane region" description="Helical" evidence="2">
    <location>
        <begin position="171"/>
        <end position="197"/>
    </location>
</feature>
<name>A0AAN6J5U7_9PEZI</name>
<comment type="caution">
    <text evidence="4">The sequence shown here is derived from an EMBL/GenBank/DDBJ whole genome shotgun (WGS) entry which is preliminary data.</text>
</comment>
<feature type="domain" description="MHYT" evidence="3">
    <location>
        <begin position="17"/>
        <end position="233"/>
    </location>
</feature>
<dbReference type="EMBL" id="JASUXU010000044">
    <property type="protein sequence ID" value="KAK0317283.1"/>
    <property type="molecule type" value="Genomic_DNA"/>
</dbReference>